<accession>A0ABX9A9M4</accession>
<name>A0ABX9A9M4_9SPHN</name>
<feature type="compositionally biased region" description="Basic and acidic residues" evidence="1">
    <location>
        <begin position="68"/>
        <end position="80"/>
    </location>
</feature>
<evidence type="ECO:0000313" key="3">
    <source>
        <dbReference type="Proteomes" id="UP000824321"/>
    </source>
</evidence>
<protein>
    <submittedName>
        <fullName evidence="2">Uncharacterized protein</fullName>
    </submittedName>
</protein>
<evidence type="ECO:0000256" key="1">
    <source>
        <dbReference type="SAM" id="MobiDB-lite"/>
    </source>
</evidence>
<dbReference type="EMBL" id="CP081294">
    <property type="protein sequence ID" value="QZD96487.1"/>
    <property type="molecule type" value="Genomic_DNA"/>
</dbReference>
<feature type="region of interest" description="Disordered" evidence="1">
    <location>
        <begin position="1"/>
        <end position="22"/>
    </location>
</feature>
<gene>
    <name evidence="2" type="ORF">K3136_03835</name>
</gene>
<sequence length="87" mass="10294">MGFAKGDDQPLDKNEEFGSFEPHKDADYYENLAREDRKKVAACTDPNLSLYLREVAILHEREARKLRREERKGARLEASRRPWAKFR</sequence>
<keyword evidence="3" id="KW-1185">Reference proteome</keyword>
<dbReference type="Proteomes" id="UP000824321">
    <property type="component" value="Chromosome"/>
</dbReference>
<organism evidence="2 3">
    <name type="scientific">Qipengyuania gelatinilytica</name>
    <dbReference type="NCBI Taxonomy" id="2867231"/>
    <lineage>
        <taxon>Bacteria</taxon>
        <taxon>Pseudomonadati</taxon>
        <taxon>Pseudomonadota</taxon>
        <taxon>Alphaproteobacteria</taxon>
        <taxon>Sphingomonadales</taxon>
        <taxon>Erythrobacteraceae</taxon>
        <taxon>Qipengyuania</taxon>
    </lineage>
</organism>
<evidence type="ECO:0000313" key="2">
    <source>
        <dbReference type="EMBL" id="QZD96487.1"/>
    </source>
</evidence>
<proteinExistence type="predicted"/>
<reference evidence="2 3" key="1">
    <citation type="submission" date="2021-08" db="EMBL/GenBank/DDBJ databases">
        <title>Comparative Genomics Analysis of the Genus Qipengyuania Reveals Extensive Genetic Diversity and Metabolic Versatility, Including the Description of Fifteen Novel Species.</title>
        <authorList>
            <person name="Liu Y."/>
        </authorList>
    </citation>
    <scope>NUCLEOTIDE SEQUENCE [LARGE SCALE GENOMIC DNA]</scope>
    <source>
        <strain evidence="2 3">1NDH1</strain>
    </source>
</reference>
<feature type="region of interest" description="Disordered" evidence="1">
    <location>
        <begin position="68"/>
        <end position="87"/>
    </location>
</feature>